<protein>
    <submittedName>
        <fullName evidence="1">Uncharacterized protein</fullName>
    </submittedName>
</protein>
<comment type="caution">
    <text evidence="1">The sequence shown here is derived from an EMBL/GenBank/DDBJ whole genome shotgun (WGS) entry which is preliminary data.</text>
</comment>
<accession>A0ABV8GS61</accession>
<gene>
    <name evidence="1" type="ORF">ACFOY2_48145</name>
</gene>
<reference evidence="2" key="1">
    <citation type="journal article" date="2019" name="Int. J. Syst. Evol. Microbiol.">
        <title>The Global Catalogue of Microorganisms (GCM) 10K type strain sequencing project: providing services to taxonomists for standard genome sequencing and annotation.</title>
        <authorList>
            <consortium name="The Broad Institute Genomics Platform"/>
            <consortium name="The Broad Institute Genome Sequencing Center for Infectious Disease"/>
            <person name="Wu L."/>
            <person name="Ma J."/>
        </authorList>
    </citation>
    <scope>NUCLEOTIDE SEQUENCE [LARGE SCALE GENOMIC DNA]</scope>
    <source>
        <strain evidence="2">TBRC 1276</strain>
    </source>
</reference>
<proteinExistence type="predicted"/>
<sequence length="67" mass="7296">MPAQHAEILRSDAHALTACAERLRELQERLEAEGVAPQWLRESVNAHVAACVEAAADLNAAAERLNH</sequence>
<dbReference type="Proteomes" id="UP001595851">
    <property type="component" value="Unassembled WGS sequence"/>
</dbReference>
<evidence type="ECO:0000313" key="1">
    <source>
        <dbReference type="EMBL" id="MFC4015059.1"/>
    </source>
</evidence>
<dbReference type="EMBL" id="JBHSBI010000040">
    <property type="protein sequence ID" value="MFC4015059.1"/>
    <property type="molecule type" value="Genomic_DNA"/>
</dbReference>
<dbReference type="RefSeq" id="WP_379534880.1">
    <property type="nucleotide sequence ID" value="NZ_JBHSBI010000040.1"/>
</dbReference>
<evidence type="ECO:0000313" key="2">
    <source>
        <dbReference type="Proteomes" id="UP001595851"/>
    </source>
</evidence>
<organism evidence="1 2">
    <name type="scientific">Nonomuraea purpurea</name>
    <dbReference type="NCBI Taxonomy" id="1849276"/>
    <lineage>
        <taxon>Bacteria</taxon>
        <taxon>Bacillati</taxon>
        <taxon>Actinomycetota</taxon>
        <taxon>Actinomycetes</taxon>
        <taxon>Streptosporangiales</taxon>
        <taxon>Streptosporangiaceae</taxon>
        <taxon>Nonomuraea</taxon>
    </lineage>
</organism>
<name>A0ABV8GS61_9ACTN</name>
<keyword evidence="2" id="KW-1185">Reference proteome</keyword>